<proteinExistence type="predicted"/>
<evidence type="ECO:0000313" key="5">
    <source>
        <dbReference type="Proteomes" id="UP000677152"/>
    </source>
</evidence>
<gene>
    <name evidence="4" type="ORF">KCV87_17095</name>
</gene>
<protein>
    <recommendedName>
        <fullName evidence="3">SpaA-like prealbumin fold domain-containing protein</fullName>
    </recommendedName>
</protein>
<dbReference type="GO" id="GO:0005975">
    <property type="term" value="P:carbohydrate metabolic process"/>
    <property type="evidence" value="ECO:0007669"/>
    <property type="project" value="UniProtKB-ARBA"/>
</dbReference>
<feature type="chain" id="PRO_5041328359" description="SpaA-like prealbumin fold domain-containing protein" evidence="2">
    <location>
        <begin position="28"/>
        <end position="469"/>
    </location>
</feature>
<keyword evidence="1" id="KW-1133">Transmembrane helix</keyword>
<dbReference type="InterPro" id="IPR013783">
    <property type="entry name" value="Ig-like_fold"/>
</dbReference>
<reference evidence="4" key="1">
    <citation type="submission" date="2021-04" db="EMBL/GenBank/DDBJ databases">
        <title>Genomic sequence of Actinosynnema pretiosum subsp. pretiosum ATCC 31280 (C-14919).</title>
        <authorList>
            <person name="Bai L."/>
            <person name="Wang X."/>
            <person name="Xiao Y."/>
        </authorList>
    </citation>
    <scope>NUCLEOTIDE SEQUENCE</scope>
    <source>
        <strain evidence="4">ATCC 31280</strain>
    </source>
</reference>
<dbReference type="Proteomes" id="UP000677152">
    <property type="component" value="Chromosome"/>
</dbReference>
<feature type="transmembrane region" description="Helical" evidence="1">
    <location>
        <begin position="443"/>
        <end position="463"/>
    </location>
</feature>
<evidence type="ECO:0000259" key="3">
    <source>
        <dbReference type="Pfam" id="PF17802"/>
    </source>
</evidence>
<sequence>MGWRRLAGATLAAGVTLLALPAAIAQAAPQEGLGYQHEAQPYKDRPDGPGWSGSYVWNKKQVWCVAYALKAPDSDVEYKEGDELLTKGGKSLAPDISANISYLLLRYSTTTSADEAAGLSHLLHTWTAAPDAQAGIAIGADVPFQKVAYDEQFNFDRLPASAHEAIARMKADAEANRGPWAAQVIAPTGDQLIGTADTWTVTVSKQSGGGVGGVPVTAELTDAKIEGSEAGTAELVTPADGKPLTLKVVPTGPSPSVAVRLDSPADKPVVHVPADSDMQRIVTTGGEKKLTANASASAKTPPGIVKIGKVDSETKKPLAGAALRVTAADGSTPAVLQDESPLVGPEGTPVVLQTGADGTAVVEDLRTPQEICVIEVAAPKGYEENYDPNAPPKACGKVEPGQTLVLQLGNKPNKPIVPITIPAGSEGGVALATASFTTETAPGAVAGFAGAVLVGGVALGLVVRRRLAA</sequence>
<dbReference type="InterPro" id="IPR041033">
    <property type="entry name" value="SpaA_PFL_dom_1"/>
</dbReference>
<evidence type="ECO:0000313" key="4">
    <source>
        <dbReference type="EMBL" id="QUF07575.1"/>
    </source>
</evidence>
<dbReference type="EMBL" id="CP073249">
    <property type="protein sequence ID" value="QUF07575.1"/>
    <property type="molecule type" value="Genomic_DNA"/>
</dbReference>
<evidence type="ECO:0000256" key="1">
    <source>
        <dbReference type="SAM" id="Phobius"/>
    </source>
</evidence>
<organism evidence="4 5">
    <name type="scientific">Actinosynnema pretiosum subsp. pretiosum</name>
    <dbReference type="NCBI Taxonomy" id="103721"/>
    <lineage>
        <taxon>Bacteria</taxon>
        <taxon>Bacillati</taxon>
        <taxon>Actinomycetota</taxon>
        <taxon>Actinomycetes</taxon>
        <taxon>Pseudonocardiales</taxon>
        <taxon>Pseudonocardiaceae</taxon>
        <taxon>Actinosynnema</taxon>
    </lineage>
</organism>
<feature type="domain" description="SpaA-like prealbumin fold" evidence="3">
    <location>
        <begin position="304"/>
        <end position="385"/>
    </location>
</feature>
<dbReference type="Pfam" id="PF17802">
    <property type="entry name" value="SpaA"/>
    <property type="match status" value="1"/>
</dbReference>
<feature type="signal peptide" evidence="2">
    <location>
        <begin position="1"/>
        <end position="27"/>
    </location>
</feature>
<dbReference type="Gene3D" id="2.60.40.10">
    <property type="entry name" value="Immunoglobulins"/>
    <property type="match status" value="1"/>
</dbReference>
<dbReference type="AlphaFoldDB" id="A0AA45R7A3"/>
<keyword evidence="1" id="KW-0812">Transmembrane</keyword>
<evidence type="ECO:0000256" key="2">
    <source>
        <dbReference type="SAM" id="SignalP"/>
    </source>
</evidence>
<keyword evidence="1" id="KW-0472">Membrane</keyword>
<accession>A0AA45R7A3</accession>
<keyword evidence="2" id="KW-0732">Signal</keyword>
<name>A0AA45R7A3_9PSEU</name>